<keyword evidence="3" id="KW-1185">Reference proteome</keyword>
<keyword evidence="1" id="KW-0472">Membrane</keyword>
<evidence type="ECO:0000313" key="2">
    <source>
        <dbReference type="EMBL" id="MDQ0208690.1"/>
    </source>
</evidence>
<dbReference type="EMBL" id="JAUSUA010000006">
    <property type="protein sequence ID" value="MDQ0208690.1"/>
    <property type="molecule type" value="Genomic_DNA"/>
</dbReference>
<sequence>MKNETRFILHLVIIAFSIIIISMTQLHIIPIEKAQNVALVGLLLGTISSHKIYKSFKKEQKRSSSD</sequence>
<evidence type="ECO:0000256" key="1">
    <source>
        <dbReference type="SAM" id="Phobius"/>
    </source>
</evidence>
<accession>A0ABT9YLD8</accession>
<comment type="caution">
    <text evidence="2">The sequence shown here is derived from an EMBL/GenBank/DDBJ whole genome shotgun (WGS) entry which is preliminary data.</text>
</comment>
<keyword evidence="1" id="KW-1133">Transmembrane helix</keyword>
<gene>
    <name evidence="2" type="ORF">J2S05_003502</name>
</gene>
<proteinExistence type="predicted"/>
<feature type="transmembrane region" description="Helical" evidence="1">
    <location>
        <begin position="34"/>
        <end position="53"/>
    </location>
</feature>
<organism evidence="2 3">
    <name type="scientific">Alkalicoccobacillus murimartini</name>
    <dbReference type="NCBI Taxonomy" id="171685"/>
    <lineage>
        <taxon>Bacteria</taxon>
        <taxon>Bacillati</taxon>
        <taxon>Bacillota</taxon>
        <taxon>Bacilli</taxon>
        <taxon>Bacillales</taxon>
        <taxon>Bacillaceae</taxon>
        <taxon>Alkalicoccobacillus</taxon>
    </lineage>
</organism>
<evidence type="ECO:0000313" key="3">
    <source>
        <dbReference type="Proteomes" id="UP001225034"/>
    </source>
</evidence>
<evidence type="ECO:0008006" key="4">
    <source>
        <dbReference type="Google" id="ProtNLM"/>
    </source>
</evidence>
<keyword evidence="1" id="KW-0812">Transmembrane</keyword>
<dbReference type="RefSeq" id="WP_306984936.1">
    <property type="nucleotide sequence ID" value="NZ_JAUSUA010000006.1"/>
</dbReference>
<name>A0ABT9YLD8_9BACI</name>
<reference evidence="2 3" key="1">
    <citation type="submission" date="2023-07" db="EMBL/GenBank/DDBJ databases">
        <title>Genomic Encyclopedia of Type Strains, Phase IV (KMG-IV): sequencing the most valuable type-strain genomes for metagenomic binning, comparative biology and taxonomic classification.</title>
        <authorList>
            <person name="Goeker M."/>
        </authorList>
    </citation>
    <scope>NUCLEOTIDE SEQUENCE [LARGE SCALE GENOMIC DNA]</scope>
    <source>
        <strain evidence="2 3">DSM 19154</strain>
    </source>
</reference>
<feature type="transmembrane region" description="Helical" evidence="1">
    <location>
        <begin position="7"/>
        <end position="28"/>
    </location>
</feature>
<protein>
    <recommendedName>
        <fullName evidence="4">Holin</fullName>
    </recommendedName>
</protein>
<dbReference type="Proteomes" id="UP001225034">
    <property type="component" value="Unassembled WGS sequence"/>
</dbReference>